<accession>A0A0W8GA46</accession>
<name>A0A0W8GA46_9ZZZZ</name>
<dbReference type="AlphaFoldDB" id="A0A0W8GA46"/>
<sequence>MMSSCIDHTILEFQHALPAIFRGAELDRLTGKAIRWRTIQNLRSKRVIPPECFIYSGSKVLIRRDLFLEWWRGTLRENTVAATRRARHDV</sequence>
<dbReference type="EMBL" id="LNQE01000010">
    <property type="protein sequence ID" value="KUG30009.1"/>
    <property type="molecule type" value="Genomic_DNA"/>
</dbReference>
<proteinExistence type="predicted"/>
<gene>
    <name evidence="1" type="ORF">ASZ90_000075</name>
</gene>
<evidence type="ECO:0000313" key="1">
    <source>
        <dbReference type="EMBL" id="KUG30009.1"/>
    </source>
</evidence>
<protein>
    <submittedName>
        <fullName evidence="1">Uncharacterized protein</fullName>
    </submittedName>
</protein>
<organism evidence="1">
    <name type="scientific">hydrocarbon metagenome</name>
    <dbReference type="NCBI Taxonomy" id="938273"/>
    <lineage>
        <taxon>unclassified sequences</taxon>
        <taxon>metagenomes</taxon>
        <taxon>ecological metagenomes</taxon>
    </lineage>
</organism>
<comment type="caution">
    <text evidence="1">The sequence shown here is derived from an EMBL/GenBank/DDBJ whole genome shotgun (WGS) entry which is preliminary data.</text>
</comment>
<reference evidence="1" key="1">
    <citation type="journal article" date="2015" name="Proc. Natl. Acad. Sci. U.S.A.">
        <title>Networks of energetic and metabolic interactions define dynamics in microbial communities.</title>
        <authorList>
            <person name="Embree M."/>
            <person name="Liu J.K."/>
            <person name="Al-Bassam M.M."/>
            <person name="Zengler K."/>
        </authorList>
    </citation>
    <scope>NUCLEOTIDE SEQUENCE</scope>
</reference>